<accession>A0AAW0KJW4</accession>
<dbReference type="PROSITE" id="PS01058">
    <property type="entry name" value="SAICAR_SYNTHETASE_2"/>
    <property type="match status" value="1"/>
</dbReference>
<dbReference type="PANTHER" id="PTHR43700">
    <property type="entry name" value="PHOSPHORIBOSYLAMINOIMIDAZOLE-SUCCINOCARBOXAMIDE SYNTHASE"/>
    <property type="match status" value="1"/>
</dbReference>
<evidence type="ECO:0000256" key="4">
    <source>
        <dbReference type="ARBA" id="ARBA00022741"/>
    </source>
</evidence>
<feature type="domain" description="SAICAR synthetase/ADE2 N-terminal" evidence="8">
    <location>
        <begin position="180"/>
        <end position="256"/>
    </location>
</feature>
<evidence type="ECO:0000256" key="3">
    <source>
        <dbReference type="ARBA" id="ARBA00022598"/>
    </source>
</evidence>
<proteinExistence type="predicted"/>
<dbReference type="GO" id="GO:0004639">
    <property type="term" value="F:phosphoribosylaminoimidazolesuccinocarboxamide synthase activity"/>
    <property type="evidence" value="ECO:0007669"/>
    <property type="project" value="UniProtKB-EC"/>
</dbReference>
<dbReference type="PANTHER" id="PTHR43700:SF1">
    <property type="entry name" value="PHOSPHORIBOSYLAMINOIMIDAZOLE-SUCCINOCARBOXAMIDE SYNTHASE"/>
    <property type="match status" value="1"/>
</dbReference>
<evidence type="ECO:0000313" key="11">
    <source>
        <dbReference type="Proteomes" id="UP000237347"/>
    </source>
</evidence>
<keyword evidence="4" id="KW-0547">Nucleotide-binding</keyword>
<dbReference type="SUPFAM" id="SSF56104">
    <property type="entry name" value="SAICAR synthase-like"/>
    <property type="match status" value="1"/>
</dbReference>
<keyword evidence="11" id="KW-1185">Reference proteome</keyword>
<reference evidence="10 11" key="1">
    <citation type="journal article" date="2018" name="Sci. Data">
        <title>The draft genome sequence of cork oak.</title>
        <authorList>
            <person name="Ramos A.M."/>
            <person name="Usie A."/>
            <person name="Barbosa P."/>
            <person name="Barros P.M."/>
            <person name="Capote T."/>
            <person name="Chaves I."/>
            <person name="Simoes F."/>
            <person name="Abreu I."/>
            <person name="Carrasquinho I."/>
            <person name="Faro C."/>
            <person name="Guimaraes J.B."/>
            <person name="Mendonca D."/>
            <person name="Nobrega F."/>
            <person name="Rodrigues L."/>
            <person name="Saibo N.J.M."/>
            <person name="Varela M.C."/>
            <person name="Egas C."/>
            <person name="Matos J."/>
            <person name="Miguel C.M."/>
            <person name="Oliveira M.M."/>
            <person name="Ricardo C.P."/>
            <person name="Goncalves S."/>
        </authorList>
    </citation>
    <scope>NUCLEOTIDE SEQUENCE [LARGE SCALE GENOMIC DNA]</scope>
    <source>
        <strain evidence="11">cv. HL8</strain>
    </source>
</reference>
<comment type="caution">
    <text evidence="10">The sequence shown here is derived from an EMBL/GenBank/DDBJ whole genome shotgun (WGS) entry which is preliminary data.</text>
</comment>
<evidence type="ECO:0000313" key="10">
    <source>
        <dbReference type="EMBL" id="KAK7838995.1"/>
    </source>
</evidence>
<dbReference type="EMBL" id="PKMF04000293">
    <property type="protein sequence ID" value="KAK7838995.1"/>
    <property type="molecule type" value="Genomic_DNA"/>
</dbReference>
<dbReference type="Proteomes" id="UP000237347">
    <property type="component" value="Unassembled WGS sequence"/>
</dbReference>
<dbReference type="Pfam" id="PF06025">
    <property type="entry name" value="DUF913"/>
    <property type="match status" value="1"/>
</dbReference>
<dbReference type="GO" id="GO:0006189">
    <property type="term" value="P:'de novo' IMP biosynthetic process"/>
    <property type="evidence" value="ECO:0007669"/>
    <property type="project" value="TreeGrafter"/>
</dbReference>
<evidence type="ECO:0000256" key="1">
    <source>
        <dbReference type="ARBA" id="ARBA00004672"/>
    </source>
</evidence>
<keyword evidence="3" id="KW-0436">Ligase</keyword>
<dbReference type="InterPro" id="IPR028923">
    <property type="entry name" value="SAICAR_synt/ADE2_N"/>
</dbReference>
<keyword evidence="6" id="KW-0067">ATP-binding</keyword>
<dbReference type="AlphaFoldDB" id="A0AAW0KJW4"/>
<comment type="pathway">
    <text evidence="1">Purine metabolism; IMP biosynthesis via de novo pathway; 5-amino-1-(5-phospho-D-ribosyl)imidazole-4-carboxamide from 5-amino-1-(5-phospho-D-ribosyl)imidazole-4-carboxylate: step 1/2.</text>
</comment>
<evidence type="ECO:0000259" key="9">
    <source>
        <dbReference type="Pfam" id="PF06025"/>
    </source>
</evidence>
<keyword evidence="5" id="KW-0658">Purine biosynthesis</keyword>
<evidence type="ECO:0000256" key="5">
    <source>
        <dbReference type="ARBA" id="ARBA00022755"/>
    </source>
</evidence>
<dbReference type="EC" id="6.3.2.6" evidence="2"/>
<dbReference type="Pfam" id="PF01259">
    <property type="entry name" value="SAICAR_synt"/>
    <property type="match status" value="1"/>
</dbReference>
<gene>
    <name evidence="10" type="primary">PUR7_1</name>
    <name evidence="10" type="ORF">CFP56_018858</name>
</gene>
<evidence type="ECO:0000259" key="8">
    <source>
        <dbReference type="Pfam" id="PF01259"/>
    </source>
</evidence>
<evidence type="ECO:0000256" key="7">
    <source>
        <dbReference type="ARBA" id="ARBA00030409"/>
    </source>
</evidence>
<evidence type="ECO:0000256" key="2">
    <source>
        <dbReference type="ARBA" id="ARBA00012217"/>
    </source>
</evidence>
<dbReference type="GO" id="GO:0005524">
    <property type="term" value="F:ATP binding"/>
    <property type="evidence" value="ECO:0007669"/>
    <property type="project" value="UniProtKB-KW"/>
</dbReference>
<organism evidence="10 11">
    <name type="scientific">Quercus suber</name>
    <name type="common">Cork oak</name>
    <dbReference type="NCBI Taxonomy" id="58331"/>
    <lineage>
        <taxon>Eukaryota</taxon>
        <taxon>Viridiplantae</taxon>
        <taxon>Streptophyta</taxon>
        <taxon>Embryophyta</taxon>
        <taxon>Tracheophyta</taxon>
        <taxon>Spermatophyta</taxon>
        <taxon>Magnoliopsida</taxon>
        <taxon>eudicotyledons</taxon>
        <taxon>Gunneridae</taxon>
        <taxon>Pentapetalae</taxon>
        <taxon>rosids</taxon>
        <taxon>fabids</taxon>
        <taxon>Fagales</taxon>
        <taxon>Fagaceae</taxon>
        <taxon>Quercus</taxon>
    </lineage>
</organism>
<name>A0AAW0KJW4_QUESU</name>
<evidence type="ECO:0000256" key="6">
    <source>
        <dbReference type="ARBA" id="ARBA00022840"/>
    </source>
</evidence>
<dbReference type="InterPro" id="IPR010314">
    <property type="entry name" value="E3_Ub_ligase_DUF913"/>
</dbReference>
<dbReference type="GO" id="GO:0009570">
    <property type="term" value="C:chloroplast stroma"/>
    <property type="evidence" value="ECO:0007669"/>
    <property type="project" value="TreeGrafter"/>
</dbReference>
<feature type="domain" description="DUF913" evidence="9">
    <location>
        <begin position="12"/>
        <end position="179"/>
    </location>
</feature>
<protein>
    <recommendedName>
        <fullName evidence="2">phosphoribosylaminoimidazolesuccinocarboxamide synthase</fullName>
        <ecNumber evidence="2">6.3.2.6</ecNumber>
    </recommendedName>
    <alternativeName>
        <fullName evidence="7">SAICAR synthetase</fullName>
    </alternativeName>
</protein>
<dbReference type="InterPro" id="IPR018236">
    <property type="entry name" value="SAICAR_synthetase_CS"/>
</dbReference>
<sequence length="290" mass="31898">MIIGESSRHSDDQLYSQKRLIKVSLKALGSATYAPGNSTRSQHSRESSLPATLSLIFGNLDKFGGDIYYSAVTVMSEIIHKDPTCFPALDDLGLPAAILSLVVAGILPSSKALTCVPNGLGAICFNSKGLEAVKEASALRKKYVTAMNGAIVPLADAVEELLRHVSSLRSTGVDIIIEIRIALEHGLILVDTKYEFGKANDGSVVLIDEVHTPDSSRYWIANSYDERFRNGLEPENVDKEFLRLWFKDHCNPYEDEVFPDAPADLVCELAWRYVFSVISSGFKCYAFTNK</sequence>
<dbReference type="Gene3D" id="3.30.470.20">
    <property type="entry name" value="ATP-grasp fold, B domain"/>
    <property type="match status" value="1"/>
</dbReference>